<dbReference type="InterPro" id="IPR001036">
    <property type="entry name" value="Acrflvin-R"/>
</dbReference>
<feature type="transmembrane region" description="Helical" evidence="2">
    <location>
        <begin position="430"/>
        <end position="450"/>
    </location>
</feature>
<dbReference type="PANTHER" id="PTHR32063:SF33">
    <property type="entry name" value="RND SUPERFAMILY EFFLUX PUMP PERMEASE COMPONENT"/>
    <property type="match status" value="1"/>
</dbReference>
<dbReference type="PANTHER" id="PTHR32063">
    <property type="match status" value="1"/>
</dbReference>
<evidence type="ECO:0000256" key="1">
    <source>
        <dbReference type="SAM" id="Coils"/>
    </source>
</evidence>
<feature type="transmembrane region" description="Helical" evidence="2">
    <location>
        <begin position="989"/>
        <end position="1022"/>
    </location>
</feature>
<sequence length="1048" mass="115465">MSASNNIIDIFTNHKVASNLVMIMMVLSGFWAVGSINTQLDPSVEFPIVTISAVWPGASAEDIEQLIVIPIEQQLANLTDLQGFSSTSRNGTARIFAQFYFDSDFSKNLDTVKNRIAQIRNFPADMESLLIAQRTDYEDITVLSVSADGSLQELIPLVREMEKQLYARGIELIIFDGMPEEEIAIQIGSRKLLELGTNLEQIASEIRQRSSNSPAGTVGRGQAEMQLRSLNQKRRVSEFEQMDIATRSGGGLTKLGDIAFIEKRPKVGQAELSREGKVTIEMELYRLTSSDAILSAQIVDEWLEDIKVDLPRGVEIHKYQEAWLLLKEQLRVIYENGTSGLILVLLTLFLFLNGRVGWWVMMGIPVSFLFATLIFFSVFGGSINILALITFIMALGIVVDDAIVVSEDSVTLLEQGYSPAEAAAGGAKRMLMPVLTSSLTTMAAFVPLLITGGEMGAIIWTLPAVLLCVILASLVECFLVLPGHLRRAFENIDLKKPSPFRQKFERWFYSMRDNYYRPVLDKALSAPGTTLCAAIACVVLAISLLISGRVGMNMITGMSLEMLEANVKFAAQANEEQRREFMASIENALEQIDSENGGTNINGYVSKTNSAMLNQERKTGSQYASVRIEYGWEDFRTISPQEFVNLWQASIKPSPLVEEMYLEVKGGANNGQPDLTLLLRGRDIPTLKAASEELQQALLAYPGVSNVFDNLPYGKDQIIYTLNPAGKSLGLTTESLGRQLRAAYNGGRVQIFNLNDTELEVSVMLPDDERDNLYSLKQFPIQTPLGEQVAMGLIADIENRSGIDLINHDNGFMSVAVSASVDPQQNNTEQVVSHITNNALAEIRDKYQLTSDVGGATLQSQQLLETLQTGSVLTVIFIYLILVWSFSSYVWPLAVMTAIPLGLTGAIFGHWVMGADIGAMSLLAFFSLTGIVVNDSIILISFFRRGLAEGKSYREAIHEASLSRFRAVILTSLTTIAGLGPLMFETFSLAMYIVPIAITLCFGLAFSTILVLLVIPALIVMIENTRVTLRKYSLAKLFGLDDKTISNE</sequence>
<reference evidence="4" key="1">
    <citation type="submission" date="2017-08" db="EMBL/GenBank/DDBJ databases">
        <title>A dynamic microbial community with high functional redundancy inhabits the cold, oxic subseafloor aquifer.</title>
        <authorList>
            <person name="Tully B.J."/>
            <person name="Wheat C.G."/>
            <person name="Glazer B.T."/>
            <person name="Huber J.A."/>
        </authorList>
    </citation>
    <scope>NUCLEOTIDE SEQUENCE [LARGE SCALE GENOMIC DNA]</scope>
</reference>
<dbReference type="SUPFAM" id="SSF82714">
    <property type="entry name" value="Multidrug efflux transporter AcrB TolC docking domain, DN and DC subdomains"/>
    <property type="match status" value="2"/>
</dbReference>
<evidence type="ECO:0000313" key="4">
    <source>
        <dbReference type="Proteomes" id="UP000218327"/>
    </source>
</evidence>
<dbReference type="GO" id="GO:0005886">
    <property type="term" value="C:plasma membrane"/>
    <property type="evidence" value="ECO:0007669"/>
    <property type="project" value="TreeGrafter"/>
</dbReference>
<organism evidence="3 4">
    <name type="scientific">SAR86 cluster bacterium</name>
    <dbReference type="NCBI Taxonomy" id="2030880"/>
    <lineage>
        <taxon>Bacteria</taxon>
        <taxon>Pseudomonadati</taxon>
        <taxon>Pseudomonadota</taxon>
        <taxon>Gammaproteobacteria</taxon>
        <taxon>SAR86 cluster</taxon>
    </lineage>
</organism>
<feature type="transmembrane region" description="Helical" evidence="2">
    <location>
        <begin position="872"/>
        <end position="899"/>
    </location>
</feature>
<comment type="caution">
    <text evidence="3">The sequence shown here is derived from an EMBL/GenBank/DDBJ whole genome shotgun (WGS) entry which is preliminary data.</text>
</comment>
<dbReference type="Pfam" id="PF00873">
    <property type="entry name" value="ACR_tran"/>
    <property type="match status" value="1"/>
</dbReference>
<evidence type="ECO:0000256" key="2">
    <source>
        <dbReference type="SAM" id="Phobius"/>
    </source>
</evidence>
<dbReference type="Proteomes" id="UP000218327">
    <property type="component" value="Unassembled WGS sequence"/>
</dbReference>
<feature type="transmembrane region" description="Helical" evidence="2">
    <location>
        <begin position="385"/>
        <end position="405"/>
    </location>
</feature>
<dbReference type="Gene3D" id="1.20.1640.10">
    <property type="entry name" value="Multidrug efflux transporter AcrB transmembrane domain"/>
    <property type="match status" value="2"/>
</dbReference>
<keyword evidence="2" id="KW-1133">Transmembrane helix</keyword>
<dbReference type="AlphaFoldDB" id="A0A2A5ATE8"/>
<keyword evidence="2" id="KW-0812">Transmembrane</keyword>
<dbReference type="GO" id="GO:0042910">
    <property type="term" value="F:xenobiotic transmembrane transporter activity"/>
    <property type="evidence" value="ECO:0007669"/>
    <property type="project" value="TreeGrafter"/>
</dbReference>
<dbReference type="InterPro" id="IPR027463">
    <property type="entry name" value="AcrB_DN_DC_subdom"/>
</dbReference>
<dbReference type="EMBL" id="NVVJ01000067">
    <property type="protein sequence ID" value="PCJ22028.1"/>
    <property type="molecule type" value="Genomic_DNA"/>
</dbReference>
<evidence type="ECO:0000313" key="3">
    <source>
        <dbReference type="EMBL" id="PCJ22028.1"/>
    </source>
</evidence>
<feature type="transmembrane region" description="Helical" evidence="2">
    <location>
        <begin position="524"/>
        <end position="546"/>
    </location>
</feature>
<dbReference type="SUPFAM" id="SSF82693">
    <property type="entry name" value="Multidrug efflux transporter AcrB pore domain, PN1, PN2, PC1 and PC2 subdomains"/>
    <property type="match status" value="1"/>
</dbReference>
<dbReference type="Gene3D" id="3.30.70.1320">
    <property type="entry name" value="Multidrug efflux transporter AcrB pore domain like"/>
    <property type="match status" value="1"/>
</dbReference>
<accession>A0A2A5ATE8</accession>
<proteinExistence type="predicted"/>
<protein>
    <submittedName>
        <fullName evidence="3">Acriflavin resistance protein</fullName>
    </submittedName>
</protein>
<dbReference type="PRINTS" id="PR00702">
    <property type="entry name" value="ACRIFLAVINRP"/>
</dbReference>
<dbReference type="Gene3D" id="3.30.2090.10">
    <property type="entry name" value="Multidrug efflux transporter AcrB TolC docking domain, DN and DC subdomains"/>
    <property type="match status" value="2"/>
</dbReference>
<keyword evidence="2" id="KW-0472">Membrane</keyword>
<feature type="transmembrane region" description="Helical" evidence="2">
    <location>
        <begin position="16"/>
        <end position="33"/>
    </location>
</feature>
<feature type="coiled-coil region" evidence="1">
    <location>
        <begin position="560"/>
        <end position="591"/>
    </location>
</feature>
<keyword evidence="1" id="KW-0175">Coiled coil</keyword>
<feature type="transmembrane region" description="Helical" evidence="2">
    <location>
        <begin position="919"/>
        <end position="943"/>
    </location>
</feature>
<gene>
    <name evidence="3" type="ORF">COA96_14960</name>
</gene>
<feature type="transmembrane region" description="Helical" evidence="2">
    <location>
        <begin position="358"/>
        <end position="378"/>
    </location>
</feature>
<dbReference type="Gene3D" id="3.30.70.1430">
    <property type="entry name" value="Multidrug efflux transporter AcrB pore domain"/>
    <property type="match status" value="2"/>
</dbReference>
<name>A0A2A5ATE8_9GAMM</name>
<feature type="transmembrane region" description="Helical" evidence="2">
    <location>
        <begin position="457"/>
        <end position="481"/>
    </location>
</feature>
<dbReference type="SUPFAM" id="SSF82866">
    <property type="entry name" value="Multidrug efflux transporter AcrB transmembrane domain"/>
    <property type="match status" value="2"/>
</dbReference>
<dbReference type="Gene3D" id="3.30.70.1440">
    <property type="entry name" value="Multidrug efflux transporter AcrB pore domain"/>
    <property type="match status" value="1"/>
</dbReference>
<feature type="transmembrane region" description="Helical" evidence="2">
    <location>
        <begin position="964"/>
        <end position="983"/>
    </location>
</feature>
<feature type="transmembrane region" description="Helical" evidence="2">
    <location>
        <begin position="332"/>
        <end position="352"/>
    </location>
</feature>